<sequence>SLPRQQSAQPYHQQQPQQSQTPPSTTGGNTMIMSMQDYHNPYIRHQQQQQQDSRATPSHSSPAPPLPRTSPSSIQPTATPTSYPQQQQQQQAMFTTLLSQGTVAGTYPPAMYPINPSALTAGPGRPSVTTPTAAVGPTMTSPGTSPGGYAYRGFVGNTTSQPSIYNPMSAYQRPTHYGTGIHRTVPY</sequence>
<name>A0A7J6PYW5_PEROL</name>
<organism evidence="2 3">
    <name type="scientific">Perkinsus olseni</name>
    <name type="common">Perkinsus atlanticus</name>
    <dbReference type="NCBI Taxonomy" id="32597"/>
    <lineage>
        <taxon>Eukaryota</taxon>
        <taxon>Sar</taxon>
        <taxon>Alveolata</taxon>
        <taxon>Perkinsozoa</taxon>
        <taxon>Perkinsea</taxon>
        <taxon>Perkinsida</taxon>
        <taxon>Perkinsidae</taxon>
        <taxon>Perkinsus</taxon>
    </lineage>
</organism>
<feature type="region of interest" description="Disordered" evidence="1">
    <location>
        <begin position="1"/>
        <end position="90"/>
    </location>
</feature>
<dbReference type="EMBL" id="JABANO010036783">
    <property type="protein sequence ID" value="KAF4701233.1"/>
    <property type="molecule type" value="Genomic_DNA"/>
</dbReference>
<feature type="non-terminal residue" evidence="2">
    <location>
        <position position="187"/>
    </location>
</feature>
<feature type="compositionally biased region" description="Polar residues" evidence="1">
    <location>
        <begin position="127"/>
        <end position="141"/>
    </location>
</feature>
<proteinExistence type="predicted"/>
<evidence type="ECO:0000313" key="3">
    <source>
        <dbReference type="Proteomes" id="UP000553632"/>
    </source>
</evidence>
<feature type="compositionally biased region" description="Polar residues" evidence="1">
    <location>
        <begin position="69"/>
        <end position="84"/>
    </location>
</feature>
<evidence type="ECO:0000256" key="1">
    <source>
        <dbReference type="SAM" id="MobiDB-lite"/>
    </source>
</evidence>
<reference evidence="2 3" key="1">
    <citation type="submission" date="2020-04" db="EMBL/GenBank/DDBJ databases">
        <title>Perkinsus olseni comparative genomics.</title>
        <authorList>
            <person name="Bogema D.R."/>
        </authorList>
    </citation>
    <scope>NUCLEOTIDE SEQUENCE [LARGE SCALE GENOMIC DNA]</scope>
    <source>
        <strain evidence="2 3">ATCC PRA-207</strain>
    </source>
</reference>
<comment type="caution">
    <text evidence="2">The sequence shown here is derived from an EMBL/GenBank/DDBJ whole genome shotgun (WGS) entry which is preliminary data.</text>
</comment>
<feature type="compositionally biased region" description="Low complexity" evidence="1">
    <location>
        <begin position="1"/>
        <end position="26"/>
    </location>
</feature>
<protein>
    <submittedName>
        <fullName evidence="2">Uncharacterized protein</fullName>
    </submittedName>
</protein>
<feature type="compositionally biased region" description="Polar residues" evidence="1">
    <location>
        <begin position="52"/>
        <end position="61"/>
    </location>
</feature>
<dbReference type="Proteomes" id="UP000553632">
    <property type="component" value="Unassembled WGS sequence"/>
</dbReference>
<gene>
    <name evidence="2" type="ORF">FOZ63_010326</name>
</gene>
<dbReference type="AlphaFoldDB" id="A0A7J6PYW5"/>
<evidence type="ECO:0000313" key="2">
    <source>
        <dbReference type="EMBL" id="KAF4701233.1"/>
    </source>
</evidence>
<keyword evidence="3" id="KW-1185">Reference proteome</keyword>
<accession>A0A7J6PYW5</accession>
<feature type="region of interest" description="Disordered" evidence="1">
    <location>
        <begin position="117"/>
        <end position="141"/>
    </location>
</feature>